<feature type="signal peptide" evidence="3">
    <location>
        <begin position="1"/>
        <end position="24"/>
    </location>
</feature>
<keyword evidence="2" id="KW-0813">Transport</keyword>
<feature type="chain" id="PRO_5011588655" evidence="3">
    <location>
        <begin position="25"/>
        <end position="486"/>
    </location>
</feature>
<dbReference type="InterPro" id="IPR006059">
    <property type="entry name" value="SBP"/>
</dbReference>
<evidence type="ECO:0000256" key="2">
    <source>
        <dbReference type="ARBA" id="ARBA00022448"/>
    </source>
</evidence>
<keyword evidence="3" id="KW-0732">Signal</keyword>
<organism evidence="4 5">
    <name type="scientific">Enterocloster lavalensis</name>
    <dbReference type="NCBI Taxonomy" id="460384"/>
    <lineage>
        <taxon>Bacteria</taxon>
        <taxon>Bacillati</taxon>
        <taxon>Bacillota</taxon>
        <taxon>Clostridia</taxon>
        <taxon>Lachnospirales</taxon>
        <taxon>Lachnospiraceae</taxon>
        <taxon>Enterocloster</taxon>
    </lineage>
</organism>
<name>A0A1I0F097_9FIRM</name>
<dbReference type="RefSeq" id="WP_092362644.1">
    <property type="nucleotide sequence ID" value="NZ_FOIM01000007.1"/>
</dbReference>
<gene>
    <name evidence="4" type="ORF">SAMN05216313_107150</name>
</gene>
<sequence length="486" mass="55077">MDRRRGFRGLAAALVAAAGLTACSAGGTGVQPDPAGSGAAKGQEPCKIVLWHYYNDLQKESLDQIIEEYNQTEGAEKGITVEAYSQGSITELSNKMDLIVNDSTNQVEMPNMFMAYRDMASKIWRNKPELLVDCGKYFSQEDLSQYYEAYVQEGYFGDGLYIIPVAKSTELLMMNQTGLEEFLQANPEFKTADMETWEGLARMAEGYYNWTDGMTPDVPFDGKPFIGMDILANYFITMNHAMGSDIYHYDQDGEMVLDLDRECVERLFENYYIPYTKGYYGASGKYRSDDIRQSVLAGYIGSSSSTLYFPKEVADKEGEMKPIEMGMYPYPCLEHEAKTAIQQGAGIVTIQKSDRESEACMDFIRWLTTERSFEVALSMSYMPVVKGGLDESQRDSVKDPNVLRALELGLEQSRDYQMVYGFDFENAYSVRQELEEYFSSVLAEGRSEFLRCLNSGMSIEEAAETMNYGQKADEFYRRVEEMFAKQ</sequence>
<comment type="similarity">
    <text evidence="1">Belongs to the bacterial solute-binding protein 1 family.</text>
</comment>
<keyword evidence="5" id="KW-1185">Reference proteome</keyword>
<proteinExistence type="inferred from homology"/>
<dbReference type="EMBL" id="FOIM01000007">
    <property type="protein sequence ID" value="SET51347.1"/>
    <property type="molecule type" value="Genomic_DNA"/>
</dbReference>
<reference evidence="5" key="1">
    <citation type="submission" date="2016-10" db="EMBL/GenBank/DDBJ databases">
        <authorList>
            <person name="Varghese N."/>
            <person name="Submissions S."/>
        </authorList>
    </citation>
    <scope>NUCLEOTIDE SEQUENCE [LARGE SCALE GENOMIC DNA]</scope>
    <source>
        <strain evidence="5">NLAE-zl-G277</strain>
    </source>
</reference>
<evidence type="ECO:0000313" key="4">
    <source>
        <dbReference type="EMBL" id="SET51347.1"/>
    </source>
</evidence>
<dbReference type="STRING" id="460384.SAMN05216313_107150"/>
<dbReference type="PANTHER" id="PTHR43649">
    <property type="entry name" value="ARABINOSE-BINDING PROTEIN-RELATED"/>
    <property type="match status" value="1"/>
</dbReference>
<dbReference type="AlphaFoldDB" id="A0A1I0F097"/>
<dbReference type="Proteomes" id="UP000198508">
    <property type="component" value="Unassembled WGS sequence"/>
</dbReference>
<dbReference type="InterPro" id="IPR050490">
    <property type="entry name" value="Bact_solute-bd_prot1"/>
</dbReference>
<evidence type="ECO:0000256" key="3">
    <source>
        <dbReference type="SAM" id="SignalP"/>
    </source>
</evidence>
<accession>A0A1I0F097</accession>
<dbReference type="PANTHER" id="PTHR43649:SF29">
    <property type="entry name" value="OSMOPROTECTIVE COMPOUNDS-BINDING PROTEIN GGTB"/>
    <property type="match status" value="1"/>
</dbReference>
<dbReference type="PROSITE" id="PS51257">
    <property type="entry name" value="PROKAR_LIPOPROTEIN"/>
    <property type="match status" value="1"/>
</dbReference>
<dbReference type="SUPFAM" id="SSF53850">
    <property type="entry name" value="Periplasmic binding protein-like II"/>
    <property type="match status" value="1"/>
</dbReference>
<evidence type="ECO:0000256" key="1">
    <source>
        <dbReference type="ARBA" id="ARBA00008520"/>
    </source>
</evidence>
<evidence type="ECO:0000313" key="5">
    <source>
        <dbReference type="Proteomes" id="UP000198508"/>
    </source>
</evidence>
<protein>
    <submittedName>
        <fullName evidence="4">Carbohydrate ABC transporter substrate-binding protein, CUT1 family (TC 3.A.1.1.-)</fullName>
    </submittedName>
</protein>
<dbReference type="Gene3D" id="3.40.190.10">
    <property type="entry name" value="Periplasmic binding protein-like II"/>
    <property type="match status" value="1"/>
</dbReference>
<dbReference type="Pfam" id="PF13416">
    <property type="entry name" value="SBP_bac_8"/>
    <property type="match status" value="1"/>
</dbReference>